<comment type="caution">
    <text evidence="2">The sequence shown here is derived from an EMBL/GenBank/DDBJ whole genome shotgun (WGS) entry which is preliminary data.</text>
</comment>
<dbReference type="Proteomes" id="UP001283341">
    <property type="component" value="Unassembled WGS sequence"/>
</dbReference>
<evidence type="ECO:0000256" key="1">
    <source>
        <dbReference type="SAM" id="MobiDB-lite"/>
    </source>
</evidence>
<sequence>MVFLFAPELEVFSFSIILTSSPLNDLLANPPYLLTTNHCRAYRVLIFPESPPEALFRCDDTSIIMQELNNADSGDLIMSSSEWSEQHSPDQTEETNNTSKMPWESSLCDNEYVVDSLMIQSGMPFINIRFDWTYKSTINPVPAGSLGFRRVGTSSWFAFTGNQDHRSRALSMSGDWEVGSVQPVPDLETAMSSNIFNFLTNTANTDGECLVYLDETLPDNSNDPIWNLTDEKGNTLSNVAAASGALRPRTMATTYLLSKRLDWANAHNYEGHTPWEALEARTASYSSSLETELGGLTQFVLDLYGLKPAQDVLICRHIIKCLEYRMIPDLENVHRISNIETPSITRGKIVQVASSILAEASRLGQDGSLIPNFQYQQLKQHLLTKHSECRNDRAFGLVSFMCGYTMQGNLESRAAKFSEMADMLRIPKEIETPSLN</sequence>
<reference evidence="2" key="1">
    <citation type="journal article" date="2023" name="Mol. Phylogenet. Evol.">
        <title>Genome-scale phylogeny and comparative genomics of the fungal order Sordariales.</title>
        <authorList>
            <person name="Hensen N."/>
            <person name="Bonometti L."/>
            <person name="Westerberg I."/>
            <person name="Brannstrom I.O."/>
            <person name="Guillou S."/>
            <person name="Cros-Aarteil S."/>
            <person name="Calhoun S."/>
            <person name="Haridas S."/>
            <person name="Kuo A."/>
            <person name="Mondo S."/>
            <person name="Pangilinan J."/>
            <person name="Riley R."/>
            <person name="LaButti K."/>
            <person name="Andreopoulos B."/>
            <person name="Lipzen A."/>
            <person name="Chen C."/>
            <person name="Yan M."/>
            <person name="Daum C."/>
            <person name="Ng V."/>
            <person name="Clum A."/>
            <person name="Steindorff A."/>
            <person name="Ohm R.A."/>
            <person name="Martin F."/>
            <person name="Silar P."/>
            <person name="Natvig D.O."/>
            <person name="Lalanne C."/>
            <person name="Gautier V."/>
            <person name="Ament-Velasquez S.L."/>
            <person name="Kruys A."/>
            <person name="Hutchinson M.I."/>
            <person name="Powell A.J."/>
            <person name="Barry K."/>
            <person name="Miller A.N."/>
            <person name="Grigoriev I.V."/>
            <person name="Debuchy R."/>
            <person name="Gladieux P."/>
            <person name="Hiltunen Thoren M."/>
            <person name="Johannesson H."/>
        </authorList>
    </citation>
    <scope>NUCLEOTIDE SEQUENCE</scope>
    <source>
        <strain evidence="2">CBS 118394</strain>
    </source>
</reference>
<keyword evidence="3" id="KW-1185">Reference proteome</keyword>
<reference evidence="2" key="2">
    <citation type="submission" date="2023-06" db="EMBL/GenBank/DDBJ databases">
        <authorList>
            <consortium name="Lawrence Berkeley National Laboratory"/>
            <person name="Haridas S."/>
            <person name="Hensen N."/>
            <person name="Bonometti L."/>
            <person name="Westerberg I."/>
            <person name="Brannstrom I.O."/>
            <person name="Guillou S."/>
            <person name="Cros-Aarteil S."/>
            <person name="Calhoun S."/>
            <person name="Kuo A."/>
            <person name="Mondo S."/>
            <person name="Pangilinan J."/>
            <person name="Riley R."/>
            <person name="Labutti K."/>
            <person name="Andreopoulos B."/>
            <person name="Lipzen A."/>
            <person name="Chen C."/>
            <person name="Yanf M."/>
            <person name="Daum C."/>
            <person name="Ng V."/>
            <person name="Clum A."/>
            <person name="Steindorff A."/>
            <person name="Ohm R."/>
            <person name="Martin F."/>
            <person name="Silar P."/>
            <person name="Natvig D."/>
            <person name="Lalanne C."/>
            <person name="Gautier V."/>
            <person name="Ament-Velasquez S.L."/>
            <person name="Kruys A."/>
            <person name="Hutchinson M.I."/>
            <person name="Powell A.J."/>
            <person name="Barry K."/>
            <person name="Miller A.N."/>
            <person name="Grigoriev I.V."/>
            <person name="Debuchy R."/>
            <person name="Gladieux P."/>
            <person name="Thoren M.H."/>
            <person name="Johannesson H."/>
        </authorList>
    </citation>
    <scope>NUCLEOTIDE SEQUENCE</scope>
    <source>
        <strain evidence="2">CBS 118394</strain>
    </source>
</reference>
<proteinExistence type="predicted"/>
<evidence type="ECO:0000313" key="3">
    <source>
        <dbReference type="Proteomes" id="UP001283341"/>
    </source>
</evidence>
<evidence type="ECO:0000313" key="2">
    <source>
        <dbReference type="EMBL" id="KAK3313178.1"/>
    </source>
</evidence>
<dbReference type="AlphaFoldDB" id="A0AAE0HUK7"/>
<feature type="region of interest" description="Disordered" evidence="1">
    <location>
        <begin position="81"/>
        <end position="101"/>
    </location>
</feature>
<gene>
    <name evidence="2" type="ORF">B0H66DRAFT_632270</name>
</gene>
<protein>
    <submittedName>
        <fullName evidence="2">Uncharacterized protein</fullName>
    </submittedName>
</protein>
<accession>A0AAE0HUK7</accession>
<organism evidence="2 3">
    <name type="scientific">Apodospora peruviana</name>
    <dbReference type="NCBI Taxonomy" id="516989"/>
    <lineage>
        <taxon>Eukaryota</taxon>
        <taxon>Fungi</taxon>
        <taxon>Dikarya</taxon>
        <taxon>Ascomycota</taxon>
        <taxon>Pezizomycotina</taxon>
        <taxon>Sordariomycetes</taxon>
        <taxon>Sordariomycetidae</taxon>
        <taxon>Sordariales</taxon>
        <taxon>Lasiosphaeriaceae</taxon>
        <taxon>Apodospora</taxon>
    </lineage>
</organism>
<name>A0AAE0HUK7_9PEZI</name>
<dbReference type="EMBL" id="JAUEDM010000008">
    <property type="protein sequence ID" value="KAK3313178.1"/>
    <property type="molecule type" value="Genomic_DNA"/>
</dbReference>